<proteinExistence type="predicted"/>
<dbReference type="InterPro" id="IPR051588">
    <property type="entry name" value="Cobalamin_Transport"/>
</dbReference>
<reference evidence="2 3" key="1">
    <citation type="submission" date="2024-06" db="EMBL/GenBank/DDBJ databases">
        <authorList>
            <person name="Pan Q."/>
            <person name="Wen M."/>
            <person name="Jouanno E."/>
            <person name="Zahm M."/>
            <person name="Klopp C."/>
            <person name="Cabau C."/>
            <person name="Louis A."/>
            <person name="Berthelot C."/>
            <person name="Parey E."/>
            <person name="Roest Crollius H."/>
            <person name="Montfort J."/>
            <person name="Robinson-Rechavi M."/>
            <person name="Bouchez O."/>
            <person name="Lampietro C."/>
            <person name="Lopez Roques C."/>
            <person name="Donnadieu C."/>
            <person name="Postlethwait J."/>
            <person name="Bobe J."/>
            <person name="Verreycken H."/>
            <person name="Guiguen Y."/>
        </authorList>
    </citation>
    <scope>NUCLEOTIDE SEQUENCE [LARGE SCALE GENOMIC DNA]</scope>
    <source>
        <strain evidence="2">Up_M1</strain>
        <tissue evidence="2">Testis</tissue>
    </source>
</reference>
<comment type="caution">
    <text evidence="2">The sequence shown here is derived from an EMBL/GenBank/DDBJ whole genome shotgun (WGS) entry which is preliminary data.</text>
</comment>
<dbReference type="Proteomes" id="UP001557470">
    <property type="component" value="Unassembled WGS sequence"/>
</dbReference>
<protein>
    <recommendedName>
        <fullName evidence="1">Transcobalamin-like C-terminal domain-containing protein</fullName>
    </recommendedName>
</protein>
<dbReference type="PANTHER" id="PTHR10559">
    <property type="entry name" value="TRANSCOBALAMIN-1/GASTRIC INTRINSIC FACTOR"/>
    <property type="match status" value="1"/>
</dbReference>
<sequence length="153" mass="17048">MRYCSLPADLPSKLKMRTMNMATFVSVTLLLLVPGILTEASSKPDSIQLLVWNSIAKTPNVTYTTNIVYRGILIGAMKNLQKTTNFNKFTYTEDPNYGPFLVSVNGVAGNNADKTYWELLVKKPKKNVITPDVGIGCYIPQPNDIIILKLTNY</sequence>
<dbReference type="EMBL" id="JAGEUA010000006">
    <property type="protein sequence ID" value="KAL0972891.1"/>
    <property type="molecule type" value="Genomic_DNA"/>
</dbReference>
<organism evidence="2 3">
    <name type="scientific">Umbra pygmaea</name>
    <name type="common">Eastern mudminnow</name>
    <dbReference type="NCBI Taxonomy" id="75934"/>
    <lineage>
        <taxon>Eukaryota</taxon>
        <taxon>Metazoa</taxon>
        <taxon>Chordata</taxon>
        <taxon>Craniata</taxon>
        <taxon>Vertebrata</taxon>
        <taxon>Euteleostomi</taxon>
        <taxon>Actinopterygii</taxon>
        <taxon>Neopterygii</taxon>
        <taxon>Teleostei</taxon>
        <taxon>Protacanthopterygii</taxon>
        <taxon>Esociformes</taxon>
        <taxon>Umbridae</taxon>
        <taxon>Umbra</taxon>
    </lineage>
</organism>
<feature type="domain" description="Transcobalamin-like C-terminal" evidence="1">
    <location>
        <begin position="77"/>
        <end position="151"/>
    </location>
</feature>
<dbReference type="Gene3D" id="2.170.130.30">
    <property type="match status" value="1"/>
</dbReference>
<dbReference type="InterPro" id="IPR027954">
    <property type="entry name" value="Transcobalamin-like_C"/>
</dbReference>
<evidence type="ECO:0000313" key="2">
    <source>
        <dbReference type="EMBL" id="KAL0972891.1"/>
    </source>
</evidence>
<name>A0ABD0WZD3_UMBPY</name>
<dbReference type="AlphaFoldDB" id="A0ABD0WZD3"/>
<keyword evidence="3" id="KW-1185">Reference proteome</keyword>
<dbReference type="PANTHER" id="PTHR10559:SF18">
    <property type="entry name" value="TRANSCOBALAMIN II"/>
    <property type="match status" value="1"/>
</dbReference>
<gene>
    <name evidence="2" type="ORF">UPYG_G00196120</name>
</gene>
<accession>A0ABD0WZD3</accession>
<evidence type="ECO:0000313" key="3">
    <source>
        <dbReference type="Proteomes" id="UP001557470"/>
    </source>
</evidence>
<evidence type="ECO:0000259" key="1">
    <source>
        <dbReference type="Pfam" id="PF14478"/>
    </source>
</evidence>
<dbReference type="Pfam" id="PF14478">
    <property type="entry name" value="DUF4430"/>
    <property type="match status" value="1"/>
</dbReference>